<accession>A0A2S2NV88</accession>
<dbReference type="Gene3D" id="3.40.50.720">
    <property type="entry name" value="NAD(P)-binding Rossmann-like Domain"/>
    <property type="match status" value="1"/>
</dbReference>
<dbReference type="AlphaFoldDB" id="A0A2S2NV88"/>
<dbReference type="InterPro" id="IPR002347">
    <property type="entry name" value="SDR_fam"/>
</dbReference>
<dbReference type="Pfam" id="PF00106">
    <property type="entry name" value="adh_short"/>
    <property type="match status" value="1"/>
</dbReference>
<evidence type="ECO:0000256" key="2">
    <source>
        <dbReference type="ARBA" id="ARBA00023002"/>
    </source>
</evidence>
<name>A0A2S2NV88_SCHGA</name>
<proteinExistence type="inferred from homology"/>
<gene>
    <name evidence="3" type="primary">SDR16C6_0</name>
    <name evidence="3" type="ORF">g.4195</name>
</gene>
<protein>
    <submittedName>
        <fullName evidence="3">Short-chain dehydrogenase/reductase family 16C member 6</fullName>
    </submittedName>
</protein>
<sequence length="164" mass="18432">MIRSFLPSMMKRNTGHIVAISSISSLSGEAKLSAYTASKWGINGMMESLREELREHSHNKIHTTVVIPRLINTSADYMKSINSRLPALSIENAAKSTVHGILANEVEFTIPRITYFANVIRKLFPVNISDSIKNIFYVKITLPPREYQDNLPNMSIINRTVATN</sequence>
<dbReference type="PANTHER" id="PTHR24322">
    <property type="entry name" value="PKSB"/>
    <property type="match status" value="1"/>
</dbReference>
<dbReference type="EMBL" id="GGMR01008438">
    <property type="protein sequence ID" value="MBY21057.1"/>
    <property type="molecule type" value="Transcribed_RNA"/>
</dbReference>
<reference evidence="3" key="1">
    <citation type="submission" date="2018-04" db="EMBL/GenBank/DDBJ databases">
        <title>Transcriptome of Schizaphis graminum biotype I.</title>
        <authorList>
            <person name="Scully E.D."/>
            <person name="Geib S.M."/>
            <person name="Palmer N.A."/>
            <person name="Koch K."/>
            <person name="Bradshaw J."/>
            <person name="Heng-Moss T."/>
            <person name="Sarath G."/>
        </authorList>
    </citation>
    <scope>NUCLEOTIDE SEQUENCE</scope>
</reference>
<dbReference type="PROSITE" id="PS00061">
    <property type="entry name" value="ADH_SHORT"/>
    <property type="match status" value="1"/>
</dbReference>
<keyword evidence="2" id="KW-0560">Oxidoreductase</keyword>
<dbReference type="InterPro" id="IPR036291">
    <property type="entry name" value="NAD(P)-bd_dom_sf"/>
</dbReference>
<dbReference type="PANTHER" id="PTHR24322:SF736">
    <property type="entry name" value="RETINOL DEHYDROGENASE 10"/>
    <property type="match status" value="1"/>
</dbReference>
<dbReference type="GO" id="GO:0016616">
    <property type="term" value="F:oxidoreductase activity, acting on the CH-OH group of donors, NAD or NADP as acceptor"/>
    <property type="evidence" value="ECO:0007669"/>
    <property type="project" value="TreeGrafter"/>
</dbReference>
<evidence type="ECO:0000256" key="1">
    <source>
        <dbReference type="ARBA" id="ARBA00006484"/>
    </source>
</evidence>
<evidence type="ECO:0000313" key="3">
    <source>
        <dbReference type="EMBL" id="MBY21057.1"/>
    </source>
</evidence>
<organism evidence="3">
    <name type="scientific">Schizaphis graminum</name>
    <name type="common">Green bug aphid</name>
    <dbReference type="NCBI Taxonomy" id="13262"/>
    <lineage>
        <taxon>Eukaryota</taxon>
        <taxon>Metazoa</taxon>
        <taxon>Ecdysozoa</taxon>
        <taxon>Arthropoda</taxon>
        <taxon>Hexapoda</taxon>
        <taxon>Insecta</taxon>
        <taxon>Pterygota</taxon>
        <taxon>Neoptera</taxon>
        <taxon>Paraneoptera</taxon>
        <taxon>Hemiptera</taxon>
        <taxon>Sternorrhyncha</taxon>
        <taxon>Aphidomorpha</taxon>
        <taxon>Aphidoidea</taxon>
        <taxon>Aphididae</taxon>
        <taxon>Aphidini</taxon>
        <taxon>Schizaphis</taxon>
    </lineage>
</organism>
<dbReference type="InterPro" id="IPR020904">
    <property type="entry name" value="Sc_DH/Rdtase_CS"/>
</dbReference>
<comment type="similarity">
    <text evidence="1">Belongs to the short-chain dehydrogenases/reductases (SDR) family.</text>
</comment>
<dbReference type="SUPFAM" id="SSF51735">
    <property type="entry name" value="NAD(P)-binding Rossmann-fold domains"/>
    <property type="match status" value="1"/>
</dbReference>
<dbReference type="PRINTS" id="PR00081">
    <property type="entry name" value="GDHRDH"/>
</dbReference>